<comment type="subunit">
    <text evidence="13">Acetyl-CoA carboxylase is a heterohexamer composed of biotin carboxyl carrier protein (AccB), biotin carboxylase (AccC) and two subunits each of ACCase subunit alpha (AccA) and ACCase subunit beta (AccD).</text>
</comment>
<feature type="binding site" evidence="13">
    <location>
        <position position="31"/>
    </location>
    <ligand>
        <name>Zn(2+)</name>
        <dbReference type="ChEBI" id="CHEBI:29105"/>
    </ligand>
</feature>
<evidence type="ECO:0000256" key="7">
    <source>
        <dbReference type="ARBA" id="ARBA00022832"/>
    </source>
</evidence>
<dbReference type="Pfam" id="PF17848">
    <property type="entry name" value="Zn_ribbon_ACC"/>
    <property type="match status" value="1"/>
</dbReference>
<comment type="subcellular location">
    <subcellularLocation>
        <location evidence="1 13">Cytoplasm</location>
    </subcellularLocation>
</comment>
<dbReference type="PANTHER" id="PTHR42995:SF5">
    <property type="entry name" value="ACETYL-COENZYME A CARBOXYLASE CARBOXYL TRANSFERASE SUBUNIT BETA, CHLOROPLASTIC"/>
    <property type="match status" value="1"/>
</dbReference>
<evidence type="ECO:0000256" key="10">
    <source>
        <dbReference type="ARBA" id="ARBA00023098"/>
    </source>
</evidence>
<keyword evidence="8 13" id="KW-0862">Zinc</keyword>
<accession>A0A547PEC5</accession>
<dbReference type="PROSITE" id="PS50980">
    <property type="entry name" value="COA_CT_NTER"/>
    <property type="match status" value="1"/>
</dbReference>
<gene>
    <name evidence="13" type="primary">accD</name>
    <name evidence="15" type="ORF">FGU71_11320</name>
</gene>
<comment type="function">
    <text evidence="12 13">Component of the acetyl coenzyme A carboxylase (ACC) complex. Biotin carboxylase (BC) catalyzes the carboxylation of biotin on its carrier protein (BCCP) and then the CO(2) group is transferred by the transcarboxylase to acetyl-CoA to form malonyl-CoA.</text>
</comment>
<dbReference type="GO" id="GO:2001295">
    <property type="term" value="P:malonyl-CoA biosynthetic process"/>
    <property type="evidence" value="ECO:0007669"/>
    <property type="project" value="UniProtKB-UniRule"/>
</dbReference>
<dbReference type="InterPro" id="IPR034733">
    <property type="entry name" value="AcCoA_carboxyl_beta"/>
</dbReference>
<dbReference type="GO" id="GO:0003989">
    <property type="term" value="F:acetyl-CoA carboxylase activity"/>
    <property type="evidence" value="ECO:0007669"/>
    <property type="project" value="InterPro"/>
</dbReference>
<feature type="binding site" evidence="13">
    <location>
        <position position="28"/>
    </location>
    <ligand>
        <name>Zn(2+)</name>
        <dbReference type="ChEBI" id="CHEBI:29105"/>
    </ligand>
</feature>
<feature type="domain" description="CoA carboxyltransferase N-terminal" evidence="14">
    <location>
        <begin position="24"/>
        <end position="283"/>
    </location>
</feature>
<evidence type="ECO:0000256" key="3">
    <source>
        <dbReference type="ARBA" id="ARBA00022679"/>
    </source>
</evidence>
<dbReference type="GO" id="GO:0009329">
    <property type="term" value="C:acetate CoA-transferase complex"/>
    <property type="evidence" value="ECO:0007669"/>
    <property type="project" value="TreeGrafter"/>
</dbReference>
<comment type="caution">
    <text evidence="15">The sequence shown here is derived from an EMBL/GenBank/DDBJ whole genome shotgun (WGS) entry which is preliminary data.</text>
</comment>
<keyword evidence="4 13" id="KW-0479">Metal-binding</keyword>
<dbReference type="SUPFAM" id="SSF52096">
    <property type="entry name" value="ClpP/crotonase"/>
    <property type="match status" value="1"/>
</dbReference>
<comment type="catalytic activity">
    <reaction evidence="13">
        <text>N(6)-carboxybiotinyl-L-lysyl-[protein] + acetyl-CoA = N(6)-biotinyl-L-lysyl-[protein] + malonyl-CoA</text>
        <dbReference type="Rhea" id="RHEA:54728"/>
        <dbReference type="Rhea" id="RHEA-COMP:10505"/>
        <dbReference type="Rhea" id="RHEA-COMP:10506"/>
        <dbReference type="ChEBI" id="CHEBI:57288"/>
        <dbReference type="ChEBI" id="CHEBI:57384"/>
        <dbReference type="ChEBI" id="CHEBI:83144"/>
        <dbReference type="ChEBI" id="CHEBI:83145"/>
        <dbReference type="EC" id="2.1.3.15"/>
    </reaction>
</comment>
<organism evidence="15 16">
    <name type="scientific">Erythrobacter insulae</name>
    <dbReference type="NCBI Taxonomy" id="2584124"/>
    <lineage>
        <taxon>Bacteria</taxon>
        <taxon>Pseudomonadati</taxon>
        <taxon>Pseudomonadota</taxon>
        <taxon>Alphaproteobacteria</taxon>
        <taxon>Sphingomonadales</taxon>
        <taxon>Erythrobacteraceae</taxon>
        <taxon>Erythrobacter/Porphyrobacter group</taxon>
        <taxon>Erythrobacter</taxon>
    </lineage>
</organism>
<dbReference type="HAMAP" id="MF_01395">
    <property type="entry name" value="AcetylCoA_CT_beta"/>
    <property type="match status" value="1"/>
</dbReference>
<keyword evidence="13" id="KW-0963">Cytoplasm</keyword>
<keyword evidence="11 13" id="KW-0275">Fatty acid biosynthesis</keyword>
<dbReference type="OrthoDB" id="9772975at2"/>
<dbReference type="Proteomes" id="UP000316343">
    <property type="component" value="Unassembled WGS sequence"/>
</dbReference>
<dbReference type="GO" id="GO:0006633">
    <property type="term" value="P:fatty acid biosynthetic process"/>
    <property type="evidence" value="ECO:0007669"/>
    <property type="project" value="UniProtKB-KW"/>
</dbReference>
<evidence type="ECO:0000256" key="6">
    <source>
        <dbReference type="ARBA" id="ARBA00022771"/>
    </source>
</evidence>
<keyword evidence="10 13" id="KW-0443">Lipid metabolism</keyword>
<name>A0A547PEC5_9SPHN</name>
<dbReference type="UniPathway" id="UPA00655">
    <property type="reaction ID" value="UER00711"/>
</dbReference>
<evidence type="ECO:0000256" key="2">
    <source>
        <dbReference type="ARBA" id="ARBA00022516"/>
    </source>
</evidence>
<dbReference type="PRINTS" id="PR01070">
    <property type="entry name" value="ACCCTRFRASEB"/>
</dbReference>
<evidence type="ECO:0000256" key="9">
    <source>
        <dbReference type="ARBA" id="ARBA00022840"/>
    </source>
</evidence>
<proteinExistence type="inferred from homology"/>
<comment type="cofactor">
    <cofactor evidence="13">
        <name>Zn(2+)</name>
        <dbReference type="ChEBI" id="CHEBI:29105"/>
    </cofactor>
    <text evidence="13">Binds 1 zinc ion per subunit.</text>
</comment>
<evidence type="ECO:0000256" key="5">
    <source>
        <dbReference type="ARBA" id="ARBA00022741"/>
    </source>
</evidence>
<dbReference type="EC" id="2.1.3.15" evidence="13"/>
<dbReference type="PANTHER" id="PTHR42995">
    <property type="entry name" value="ACETYL-COENZYME A CARBOXYLASE CARBOXYL TRANSFERASE SUBUNIT BETA, CHLOROPLASTIC"/>
    <property type="match status" value="1"/>
</dbReference>
<keyword evidence="3 13" id="KW-0808">Transferase</keyword>
<comment type="pathway">
    <text evidence="13">Lipid metabolism; malonyl-CoA biosynthesis; malonyl-CoA from acetyl-CoA: step 1/1.</text>
</comment>
<dbReference type="Gene3D" id="3.90.226.10">
    <property type="entry name" value="2-enoyl-CoA Hydratase, Chain A, domain 1"/>
    <property type="match status" value="1"/>
</dbReference>
<dbReference type="GO" id="GO:0008270">
    <property type="term" value="F:zinc ion binding"/>
    <property type="evidence" value="ECO:0007669"/>
    <property type="project" value="UniProtKB-UniRule"/>
</dbReference>
<evidence type="ECO:0000259" key="14">
    <source>
        <dbReference type="PROSITE" id="PS50980"/>
    </source>
</evidence>
<dbReference type="GO" id="GO:0016743">
    <property type="term" value="F:carboxyl- or carbamoyltransferase activity"/>
    <property type="evidence" value="ECO:0007669"/>
    <property type="project" value="UniProtKB-UniRule"/>
</dbReference>
<dbReference type="NCBIfam" id="TIGR00515">
    <property type="entry name" value="accD"/>
    <property type="match status" value="1"/>
</dbReference>
<dbReference type="EMBL" id="VHJK01000001">
    <property type="protein sequence ID" value="TRD12394.1"/>
    <property type="molecule type" value="Genomic_DNA"/>
</dbReference>
<keyword evidence="15" id="KW-0436">Ligase</keyword>
<evidence type="ECO:0000313" key="15">
    <source>
        <dbReference type="EMBL" id="TRD12394.1"/>
    </source>
</evidence>
<keyword evidence="16" id="KW-1185">Reference proteome</keyword>
<evidence type="ECO:0000313" key="16">
    <source>
        <dbReference type="Proteomes" id="UP000316343"/>
    </source>
</evidence>
<keyword evidence="5 13" id="KW-0547">Nucleotide-binding</keyword>
<keyword evidence="9 13" id="KW-0067">ATP-binding</keyword>
<comment type="similarity">
    <text evidence="13">Belongs to the AccD/PCCB family.</text>
</comment>
<feature type="binding site" evidence="13">
    <location>
        <position position="50"/>
    </location>
    <ligand>
        <name>Zn(2+)</name>
        <dbReference type="ChEBI" id="CHEBI:29105"/>
    </ligand>
</feature>
<keyword evidence="2 13" id="KW-0444">Lipid biosynthesis</keyword>
<protein>
    <recommendedName>
        <fullName evidence="13">Acetyl-coenzyme A carboxylase carboxyl transferase subunit beta</fullName>
        <shortName evidence="13">ACCase subunit beta</shortName>
        <shortName evidence="13">Acetyl-CoA carboxylase carboxyltransferase subunit beta</shortName>
        <ecNumber evidence="13">2.1.3.15</ecNumber>
    </recommendedName>
</protein>
<dbReference type="RefSeq" id="WP_142788666.1">
    <property type="nucleotide sequence ID" value="NZ_VHJK01000001.1"/>
</dbReference>
<keyword evidence="7 13" id="KW-0276">Fatty acid metabolism</keyword>
<dbReference type="GO" id="GO:0005524">
    <property type="term" value="F:ATP binding"/>
    <property type="evidence" value="ECO:0007669"/>
    <property type="project" value="UniProtKB-KW"/>
</dbReference>
<dbReference type="InterPro" id="IPR011762">
    <property type="entry name" value="COA_CT_N"/>
</dbReference>
<dbReference type="InterPro" id="IPR029045">
    <property type="entry name" value="ClpP/crotonase-like_dom_sf"/>
</dbReference>
<evidence type="ECO:0000256" key="8">
    <source>
        <dbReference type="ARBA" id="ARBA00022833"/>
    </source>
</evidence>
<evidence type="ECO:0000256" key="13">
    <source>
        <dbReference type="HAMAP-Rule" id="MF_01395"/>
    </source>
</evidence>
<keyword evidence="6 13" id="KW-0863">Zinc-finger</keyword>
<reference evidence="15 16" key="1">
    <citation type="submission" date="2019-06" db="EMBL/GenBank/DDBJ databases">
        <title>Erythrobacter insulae sp. nov., isolated from a tidal flat.</title>
        <authorList>
            <person name="Yoon J.-H."/>
        </authorList>
    </citation>
    <scope>NUCLEOTIDE SEQUENCE [LARGE SCALE GENOMIC DNA]</scope>
    <source>
        <strain evidence="15 16">JBTF-M21</strain>
    </source>
</reference>
<dbReference type="Pfam" id="PF01039">
    <property type="entry name" value="Carboxyl_trans"/>
    <property type="match status" value="1"/>
</dbReference>
<feature type="binding site" evidence="13">
    <location>
        <position position="47"/>
    </location>
    <ligand>
        <name>Zn(2+)</name>
        <dbReference type="ChEBI" id="CHEBI:29105"/>
    </ligand>
</feature>
<evidence type="ECO:0000256" key="4">
    <source>
        <dbReference type="ARBA" id="ARBA00022723"/>
    </source>
</evidence>
<dbReference type="InterPro" id="IPR000438">
    <property type="entry name" value="Acetyl_CoA_COase_Trfase_b_su"/>
</dbReference>
<evidence type="ECO:0000256" key="1">
    <source>
        <dbReference type="ARBA" id="ARBA00004496"/>
    </source>
</evidence>
<evidence type="ECO:0000256" key="11">
    <source>
        <dbReference type="ARBA" id="ARBA00023160"/>
    </source>
</evidence>
<evidence type="ECO:0000256" key="12">
    <source>
        <dbReference type="ARBA" id="ARBA00025280"/>
    </source>
</evidence>
<feature type="zinc finger region" description="C4-type" evidence="13">
    <location>
        <begin position="28"/>
        <end position="50"/>
    </location>
</feature>
<dbReference type="AlphaFoldDB" id="A0A547PEC5"/>
<dbReference type="InterPro" id="IPR041010">
    <property type="entry name" value="Znf-ACC"/>
</dbReference>
<sequence>MNWFTRVRNSLGFGEEKNTSEKDLWIKCKSCQEMLFVQEFEDNLSVCPRCEHHGRISADTRLALLLDHGFDLLPQPQVTEDPLKFKDSKKYTDRLKDARAKNPHDDAFSVGSGTIDGRPAVIGVQDFSFMGGSMGMAVGMAFCAGAERALTRKCPYIVVTAAGGARMQEGILSLMQMPRATVMTRRLKNAGLPYIVVLTDPTTGGVTASYAMLGDVHIAEPGALIGFAGQRVIQDTIREQLPEGFQRAEYLHKHGMVDMVVHRRELKDTLGTVIDYLQPQAAA</sequence>